<dbReference type="Gene3D" id="3.30.420.10">
    <property type="entry name" value="Ribonuclease H-like superfamily/Ribonuclease H"/>
    <property type="match status" value="1"/>
</dbReference>
<dbReference type="NCBIfam" id="NF006615">
    <property type="entry name" value="PRK09182.1"/>
    <property type="match status" value="1"/>
</dbReference>
<comment type="caution">
    <text evidence="2">The sequence shown here is derived from an EMBL/GenBank/DDBJ whole genome shotgun (WGS) entry which is preliminary data.</text>
</comment>
<dbReference type="Pfam" id="PF00929">
    <property type="entry name" value="RNase_T"/>
    <property type="match status" value="1"/>
</dbReference>
<reference evidence="2" key="1">
    <citation type="journal article" date="2014" name="Int. J. Syst. Evol. Microbiol.">
        <title>Complete genome sequence of Corynebacterium casei LMG S-19264T (=DSM 44701T), isolated from a smear-ripened cheese.</title>
        <authorList>
            <consortium name="US DOE Joint Genome Institute (JGI-PGF)"/>
            <person name="Walter F."/>
            <person name="Albersmeier A."/>
            <person name="Kalinowski J."/>
            <person name="Ruckert C."/>
        </authorList>
    </citation>
    <scope>NUCLEOTIDE SEQUENCE</scope>
    <source>
        <strain evidence="2">KCTC 32182</strain>
    </source>
</reference>
<feature type="domain" description="Exonuclease" evidence="1">
    <location>
        <begin position="49"/>
        <end position="215"/>
    </location>
</feature>
<dbReference type="GO" id="GO:0008408">
    <property type="term" value="F:3'-5' exonuclease activity"/>
    <property type="evidence" value="ECO:0007669"/>
    <property type="project" value="TreeGrafter"/>
</dbReference>
<dbReference type="EMBL" id="BMYX01000025">
    <property type="protein sequence ID" value="GGY27821.1"/>
    <property type="molecule type" value="Genomic_DNA"/>
</dbReference>
<dbReference type="PANTHER" id="PTHR30231:SF37">
    <property type="entry name" value="EXODEOXYRIBONUCLEASE 10"/>
    <property type="match status" value="1"/>
</dbReference>
<accession>A0A918P6X1</accession>
<dbReference type="GO" id="GO:0005829">
    <property type="term" value="C:cytosol"/>
    <property type="evidence" value="ECO:0007669"/>
    <property type="project" value="TreeGrafter"/>
</dbReference>
<dbReference type="SMART" id="SM00479">
    <property type="entry name" value="EXOIII"/>
    <property type="match status" value="1"/>
</dbReference>
<sequence>MAIREFFLQTVMTLSDALDVVRASPDFRLLTRIPETLARPAPDDGPTGFALIADTETTGMDRQRDKVIEIGLLLVRYHKASGLLLEAVDSYSALEDPGEPLNDIVKTVTGLSDEHLAGQHIDDARVMKIAEKADLVIAHNASFDRPFMERRWPVFKDKAFACSINEIDWMAAGYASAKLEMLALKSGVFYDSHRALNDCWALLYILALDIGGPGNSAFRQLLEQARQPSWLISIQVRFDDKDRLKAIGGFQWMDGGTPPFPAKSWLRRCRDGAERDEVLERIRNEVFRGDAFDCQVGRVTAMRRYSLDQSGLSLTPLRCGGE</sequence>
<gene>
    <name evidence="2" type="ORF">GCM10011289_33960</name>
</gene>
<dbReference type="PANTHER" id="PTHR30231">
    <property type="entry name" value="DNA POLYMERASE III SUBUNIT EPSILON"/>
    <property type="match status" value="1"/>
</dbReference>
<reference evidence="2" key="2">
    <citation type="submission" date="2020-09" db="EMBL/GenBank/DDBJ databases">
        <authorList>
            <person name="Sun Q."/>
            <person name="Kim S."/>
        </authorList>
    </citation>
    <scope>NUCLEOTIDE SEQUENCE</scope>
    <source>
        <strain evidence="2">KCTC 32182</strain>
    </source>
</reference>
<dbReference type="InterPro" id="IPR012337">
    <property type="entry name" value="RNaseH-like_sf"/>
</dbReference>
<dbReference type="InterPro" id="IPR013520">
    <property type="entry name" value="Ribonucl_H"/>
</dbReference>
<dbReference type="GO" id="GO:0003676">
    <property type="term" value="F:nucleic acid binding"/>
    <property type="evidence" value="ECO:0007669"/>
    <property type="project" value="InterPro"/>
</dbReference>
<dbReference type="CDD" id="cd06127">
    <property type="entry name" value="DEDDh"/>
    <property type="match status" value="1"/>
</dbReference>
<dbReference type="InterPro" id="IPR036397">
    <property type="entry name" value="RNaseH_sf"/>
</dbReference>
<evidence type="ECO:0000313" key="2">
    <source>
        <dbReference type="EMBL" id="GGY27821.1"/>
    </source>
</evidence>
<evidence type="ECO:0000259" key="1">
    <source>
        <dbReference type="SMART" id="SM00479"/>
    </source>
</evidence>
<organism evidence="2 3">
    <name type="scientific">Paludibacterium paludis</name>
    <dbReference type="NCBI Taxonomy" id="1225769"/>
    <lineage>
        <taxon>Bacteria</taxon>
        <taxon>Pseudomonadati</taxon>
        <taxon>Pseudomonadota</taxon>
        <taxon>Betaproteobacteria</taxon>
        <taxon>Neisseriales</taxon>
        <taxon>Chromobacteriaceae</taxon>
        <taxon>Paludibacterium</taxon>
    </lineage>
</organism>
<dbReference type="SUPFAM" id="SSF53098">
    <property type="entry name" value="Ribonuclease H-like"/>
    <property type="match status" value="1"/>
</dbReference>
<proteinExistence type="predicted"/>
<dbReference type="GO" id="GO:0045004">
    <property type="term" value="P:DNA replication proofreading"/>
    <property type="evidence" value="ECO:0007669"/>
    <property type="project" value="TreeGrafter"/>
</dbReference>
<evidence type="ECO:0000313" key="3">
    <source>
        <dbReference type="Proteomes" id="UP000645257"/>
    </source>
</evidence>
<protein>
    <submittedName>
        <fullName evidence="2">DNA polymerase III subunit epsilon</fullName>
    </submittedName>
</protein>
<dbReference type="AlphaFoldDB" id="A0A918P6X1"/>
<dbReference type="Proteomes" id="UP000645257">
    <property type="component" value="Unassembled WGS sequence"/>
</dbReference>
<keyword evidence="3" id="KW-1185">Reference proteome</keyword>
<name>A0A918P6X1_9NEIS</name>